<organism evidence="2 3">
    <name type="scientific">Rhodocollybia butyracea</name>
    <dbReference type="NCBI Taxonomy" id="206335"/>
    <lineage>
        <taxon>Eukaryota</taxon>
        <taxon>Fungi</taxon>
        <taxon>Dikarya</taxon>
        <taxon>Basidiomycota</taxon>
        <taxon>Agaricomycotina</taxon>
        <taxon>Agaricomycetes</taxon>
        <taxon>Agaricomycetidae</taxon>
        <taxon>Agaricales</taxon>
        <taxon>Marasmiineae</taxon>
        <taxon>Omphalotaceae</taxon>
        <taxon>Rhodocollybia</taxon>
    </lineage>
</organism>
<proteinExistence type="predicted"/>
<sequence>MDSPLTRSTVFSTPSVLSEKATNSDKLHPCDAMDAQLAHDLTVTKAKVDEQRKRHNKGQIRDVADEEIVNFTETAVGWEKYRSCRYKKAFETWLTSTLSAHAHTT</sequence>
<dbReference type="EMBL" id="JADNRY010000074">
    <property type="protein sequence ID" value="KAF9067368.1"/>
    <property type="molecule type" value="Genomic_DNA"/>
</dbReference>
<comment type="caution">
    <text evidence="2">The sequence shown here is derived from an EMBL/GenBank/DDBJ whole genome shotgun (WGS) entry which is preliminary data.</text>
</comment>
<gene>
    <name evidence="2" type="ORF">BDP27DRAFT_1364941</name>
</gene>
<accession>A0A9P5U700</accession>
<protein>
    <submittedName>
        <fullName evidence="2">Uncharacterized protein</fullName>
    </submittedName>
</protein>
<feature type="compositionally biased region" description="Polar residues" evidence="1">
    <location>
        <begin position="1"/>
        <end position="16"/>
    </location>
</feature>
<evidence type="ECO:0000313" key="2">
    <source>
        <dbReference type="EMBL" id="KAF9067368.1"/>
    </source>
</evidence>
<dbReference type="Proteomes" id="UP000772434">
    <property type="component" value="Unassembled WGS sequence"/>
</dbReference>
<dbReference type="AlphaFoldDB" id="A0A9P5U700"/>
<name>A0A9P5U700_9AGAR</name>
<evidence type="ECO:0000256" key="1">
    <source>
        <dbReference type="SAM" id="MobiDB-lite"/>
    </source>
</evidence>
<feature type="region of interest" description="Disordered" evidence="1">
    <location>
        <begin position="1"/>
        <end position="27"/>
    </location>
</feature>
<keyword evidence="3" id="KW-1185">Reference proteome</keyword>
<evidence type="ECO:0000313" key="3">
    <source>
        <dbReference type="Proteomes" id="UP000772434"/>
    </source>
</evidence>
<reference evidence="2" key="1">
    <citation type="submission" date="2020-11" db="EMBL/GenBank/DDBJ databases">
        <authorList>
            <consortium name="DOE Joint Genome Institute"/>
            <person name="Ahrendt S."/>
            <person name="Riley R."/>
            <person name="Andreopoulos W."/>
            <person name="Labutti K."/>
            <person name="Pangilinan J."/>
            <person name="Ruiz-Duenas F.J."/>
            <person name="Barrasa J.M."/>
            <person name="Sanchez-Garcia M."/>
            <person name="Camarero S."/>
            <person name="Miyauchi S."/>
            <person name="Serrano A."/>
            <person name="Linde D."/>
            <person name="Babiker R."/>
            <person name="Drula E."/>
            <person name="Ayuso-Fernandez I."/>
            <person name="Pacheco R."/>
            <person name="Padilla G."/>
            <person name="Ferreira P."/>
            <person name="Barriuso J."/>
            <person name="Kellner H."/>
            <person name="Castanera R."/>
            <person name="Alfaro M."/>
            <person name="Ramirez L."/>
            <person name="Pisabarro A.G."/>
            <person name="Kuo A."/>
            <person name="Tritt A."/>
            <person name="Lipzen A."/>
            <person name="He G."/>
            <person name="Yan M."/>
            <person name="Ng V."/>
            <person name="Cullen D."/>
            <person name="Martin F."/>
            <person name="Rosso M.-N."/>
            <person name="Henrissat B."/>
            <person name="Hibbett D."/>
            <person name="Martinez A.T."/>
            <person name="Grigoriev I.V."/>
        </authorList>
    </citation>
    <scope>NUCLEOTIDE SEQUENCE</scope>
    <source>
        <strain evidence="2">AH 40177</strain>
    </source>
</reference>